<feature type="compositionally biased region" description="Basic and acidic residues" evidence="1">
    <location>
        <begin position="1"/>
        <end position="10"/>
    </location>
</feature>
<dbReference type="Proteomes" id="UP001611075">
    <property type="component" value="Unassembled WGS sequence"/>
</dbReference>
<reference evidence="2 3" key="1">
    <citation type="submission" date="2024-10" db="EMBL/GenBank/DDBJ databases">
        <title>The Natural Products Discovery Center: Release of the First 8490 Sequenced Strains for Exploring Actinobacteria Biosynthetic Diversity.</title>
        <authorList>
            <person name="Kalkreuter E."/>
            <person name="Kautsar S.A."/>
            <person name="Yang D."/>
            <person name="Bader C.D."/>
            <person name="Teijaro C.N."/>
            <person name="Fluegel L."/>
            <person name="Davis C.M."/>
            <person name="Simpson J.R."/>
            <person name="Lauterbach L."/>
            <person name="Steele A.D."/>
            <person name="Gui C."/>
            <person name="Meng S."/>
            <person name="Li G."/>
            <person name="Viehrig K."/>
            <person name="Ye F."/>
            <person name="Su P."/>
            <person name="Kiefer A.F."/>
            <person name="Nichols A."/>
            <person name="Cepeda A.J."/>
            <person name="Yan W."/>
            <person name="Fan B."/>
            <person name="Jiang Y."/>
            <person name="Adhikari A."/>
            <person name="Zheng C.-J."/>
            <person name="Schuster L."/>
            <person name="Cowan T.M."/>
            <person name="Smanski M.J."/>
            <person name="Chevrette M.G."/>
            <person name="De Carvalho L.P.S."/>
            <person name="Shen B."/>
        </authorList>
    </citation>
    <scope>NUCLEOTIDE SEQUENCE [LARGE SCALE GENOMIC DNA]</scope>
    <source>
        <strain evidence="2 3">NPDC021253</strain>
    </source>
</reference>
<gene>
    <name evidence="2" type="primary">casB</name>
    <name evidence="2" type="synonym">cse2</name>
    <name evidence="2" type="ORF">ACH4OY_29950</name>
</gene>
<dbReference type="NCBIfam" id="TIGR02548">
    <property type="entry name" value="casB_cse2"/>
    <property type="match status" value="1"/>
</dbReference>
<dbReference type="CDD" id="cd09731">
    <property type="entry name" value="Cse2_I-E"/>
    <property type="match status" value="1"/>
</dbReference>
<accession>A0ABW7SWN2</accession>
<evidence type="ECO:0000313" key="3">
    <source>
        <dbReference type="Proteomes" id="UP001611075"/>
    </source>
</evidence>
<proteinExistence type="predicted"/>
<protein>
    <submittedName>
        <fullName evidence="2">Type I-E CRISPR-associated protein Cse2/CasB</fullName>
    </submittedName>
</protein>
<feature type="region of interest" description="Disordered" evidence="1">
    <location>
        <begin position="1"/>
        <end position="25"/>
    </location>
</feature>
<evidence type="ECO:0000313" key="2">
    <source>
        <dbReference type="EMBL" id="MFI0796876.1"/>
    </source>
</evidence>
<sequence length="192" mass="21588">MTTTADDQRQRRTRPFFWEKDYSSGPPEGKDLAALRRGWGRPAGAVPAMWPHYTRLRPDGWPSPQLHAEHAVLVLFALHQQSQSRLMHQPAVGLGLAVAKLRDSGKFSADAVTRRFGAAATATSFTEVVAHLRGLITQLRALTPAQPLDYNQLYQDLRAWQDPENAHAVRRRWGAQYFTHREKPQTDTNAAG</sequence>
<name>A0ABW7SWN2_9ACTN</name>
<organism evidence="2 3">
    <name type="scientific">Micromonospora rubida</name>
    <dbReference type="NCBI Taxonomy" id="2697657"/>
    <lineage>
        <taxon>Bacteria</taxon>
        <taxon>Bacillati</taxon>
        <taxon>Actinomycetota</taxon>
        <taxon>Actinomycetes</taxon>
        <taxon>Micromonosporales</taxon>
        <taxon>Micromonosporaceae</taxon>
        <taxon>Micromonospora</taxon>
    </lineage>
</organism>
<dbReference type="RefSeq" id="WP_396685398.1">
    <property type="nucleotide sequence ID" value="NZ_JBIRPU010000036.1"/>
</dbReference>
<dbReference type="InterPro" id="IPR038287">
    <property type="entry name" value="Cse2_sf"/>
</dbReference>
<dbReference type="Gene3D" id="1.10.520.40">
    <property type="entry name" value="CRISPR-associated protein Cse2"/>
    <property type="match status" value="1"/>
</dbReference>
<evidence type="ECO:0000256" key="1">
    <source>
        <dbReference type="SAM" id="MobiDB-lite"/>
    </source>
</evidence>
<comment type="caution">
    <text evidence="2">The sequence shown here is derived from an EMBL/GenBank/DDBJ whole genome shotgun (WGS) entry which is preliminary data.</text>
</comment>
<dbReference type="InterPro" id="IPR013382">
    <property type="entry name" value="CRISPR-assoc_prot_Cse2"/>
</dbReference>
<keyword evidence="3" id="KW-1185">Reference proteome</keyword>
<dbReference type="Pfam" id="PF09485">
    <property type="entry name" value="CRISPR_Cse2"/>
    <property type="match status" value="1"/>
</dbReference>
<dbReference type="EMBL" id="JBIRPU010000036">
    <property type="protein sequence ID" value="MFI0796876.1"/>
    <property type="molecule type" value="Genomic_DNA"/>
</dbReference>